<organism evidence="1 2">
    <name type="scientific">Caenorhabditis remanei</name>
    <name type="common">Caenorhabditis vulgaris</name>
    <dbReference type="NCBI Taxonomy" id="31234"/>
    <lineage>
        <taxon>Eukaryota</taxon>
        <taxon>Metazoa</taxon>
        <taxon>Ecdysozoa</taxon>
        <taxon>Nematoda</taxon>
        <taxon>Chromadorea</taxon>
        <taxon>Rhabditida</taxon>
        <taxon>Rhabditina</taxon>
        <taxon>Rhabditomorpha</taxon>
        <taxon>Rhabditoidea</taxon>
        <taxon>Rhabditidae</taxon>
        <taxon>Peloderinae</taxon>
        <taxon>Caenorhabditis</taxon>
    </lineage>
</organism>
<reference evidence="1 2" key="1">
    <citation type="submission" date="2019-12" db="EMBL/GenBank/DDBJ databases">
        <title>Chromosome-level assembly of the Caenorhabditis remanei genome.</title>
        <authorList>
            <person name="Teterina A.A."/>
            <person name="Willis J.H."/>
            <person name="Phillips P.C."/>
        </authorList>
    </citation>
    <scope>NUCLEOTIDE SEQUENCE [LARGE SCALE GENOMIC DNA]</scope>
    <source>
        <strain evidence="1 2">PX506</strain>
        <tissue evidence="1">Whole organism</tissue>
    </source>
</reference>
<name>A0A6A5H7G6_CAERE</name>
<proteinExistence type="predicted"/>
<accession>A0A6A5H7G6</accession>
<dbReference type="Proteomes" id="UP000483820">
    <property type="component" value="Chromosome III"/>
</dbReference>
<sequence>MSTITSISQLDQYSQAILDRLKLEAERRPIRVLLLAPIWDDLISNTIGESAGEQLRFQVEPVLSTIKGLTRKQRCIICFIGGCRVNMERLLAACEFEASVDSKHRLTGITFDVVRYTGTHSRESKFMNPLQRQKKEAEGAARAARKERVDQMRDVLAATFFDLLALTFLLTQ</sequence>
<dbReference type="RefSeq" id="XP_053587780.1">
    <property type="nucleotide sequence ID" value="XM_053728203.1"/>
</dbReference>
<comment type="caution">
    <text evidence="1">The sequence shown here is derived from an EMBL/GenBank/DDBJ whole genome shotgun (WGS) entry which is preliminary data.</text>
</comment>
<dbReference type="EMBL" id="WUAV01000003">
    <property type="protein sequence ID" value="KAF1762821.1"/>
    <property type="molecule type" value="Genomic_DNA"/>
</dbReference>
<evidence type="ECO:0000313" key="1">
    <source>
        <dbReference type="EMBL" id="KAF1762821.1"/>
    </source>
</evidence>
<dbReference type="CTD" id="78775075"/>
<dbReference type="AlphaFoldDB" id="A0A6A5H7G6"/>
<evidence type="ECO:0000313" key="2">
    <source>
        <dbReference type="Proteomes" id="UP000483820"/>
    </source>
</evidence>
<gene>
    <name evidence="1" type="ORF">GCK72_011084</name>
</gene>
<dbReference type="KEGG" id="crq:GCK72_011084"/>
<protein>
    <submittedName>
        <fullName evidence="1">Uncharacterized protein</fullName>
    </submittedName>
</protein>
<dbReference type="GeneID" id="78775075"/>